<reference evidence="2" key="1">
    <citation type="journal article" date="2014" name="Int. J. Syst. Evol. Microbiol.">
        <title>Complete genome sequence of Corynebacterium casei LMG S-19264T (=DSM 44701T), isolated from a smear-ripened cheese.</title>
        <authorList>
            <consortium name="US DOE Joint Genome Institute (JGI-PGF)"/>
            <person name="Walter F."/>
            <person name="Albersmeier A."/>
            <person name="Kalinowski J."/>
            <person name="Ruckert C."/>
        </authorList>
    </citation>
    <scope>NUCLEOTIDE SEQUENCE</scope>
    <source>
        <strain evidence="2">CGMCC 1.15085</strain>
    </source>
</reference>
<comment type="caution">
    <text evidence="2">The sequence shown here is derived from an EMBL/GenBank/DDBJ whole genome shotgun (WGS) entry which is preliminary data.</text>
</comment>
<sequence>MAARLSQRMQRVRTARTRGNDGLTETERRTLAEKHDSGRGRPMSATDSRLLADWLSAKRASARVG</sequence>
<evidence type="ECO:0000313" key="2">
    <source>
        <dbReference type="EMBL" id="GGB19540.1"/>
    </source>
</evidence>
<accession>A0A916SW92</accession>
<reference evidence="2" key="2">
    <citation type="submission" date="2020-09" db="EMBL/GenBank/DDBJ databases">
        <authorList>
            <person name="Sun Q."/>
            <person name="Zhou Y."/>
        </authorList>
    </citation>
    <scope>NUCLEOTIDE SEQUENCE</scope>
    <source>
        <strain evidence="2">CGMCC 1.15085</strain>
    </source>
</reference>
<feature type="region of interest" description="Disordered" evidence="1">
    <location>
        <begin position="1"/>
        <end position="47"/>
    </location>
</feature>
<name>A0A916SW92_9MICO</name>
<protein>
    <submittedName>
        <fullName evidence="2">Uncharacterized protein</fullName>
    </submittedName>
</protein>
<keyword evidence="3" id="KW-1185">Reference proteome</keyword>
<evidence type="ECO:0000313" key="3">
    <source>
        <dbReference type="Proteomes" id="UP000636793"/>
    </source>
</evidence>
<gene>
    <name evidence="2" type="ORF">GCM10011492_06730</name>
</gene>
<dbReference type="Proteomes" id="UP000636793">
    <property type="component" value="Unassembled WGS sequence"/>
</dbReference>
<organism evidence="2 3">
    <name type="scientific">Flexivirga endophytica</name>
    <dbReference type="NCBI Taxonomy" id="1849103"/>
    <lineage>
        <taxon>Bacteria</taxon>
        <taxon>Bacillati</taxon>
        <taxon>Actinomycetota</taxon>
        <taxon>Actinomycetes</taxon>
        <taxon>Micrococcales</taxon>
        <taxon>Dermacoccaceae</taxon>
        <taxon>Flexivirga</taxon>
    </lineage>
</organism>
<evidence type="ECO:0000256" key="1">
    <source>
        <dbReference type="SAM" id="MobiDB-lite"/>
    </source>
</evidence>
<proteinExistence type="predicted"/>
<dbReference type="EMBL" id="BMHI01000001">
    <property type="protein sequence ID" value="GGB19540.1"/>
    <property type="molecule type" value="Genomic_DNA"/>
</dbReference>
<feature type="compositionally biased region" description="Basic and acidic residues" evidence="1">
    <location>
        <begin position="25"/>
        <end position="39"/>
    </location>
</feature>
<dbReference type="AlphaFoldDB" id="A0A916SW92"/>